<evidence type="ECO:0000313" key="2">
    <source>
        <dbReference type="EMBL" id="TKK85844.1"/>
    </source>
</evidence>
<keyword evidence="2" id="KW-0378">Hydrolase</keyword>
<dbReference type="Gene3D" id="3.20.20.80">
    <property type="entry name" value="Glycosidases"/>
    <property type="match status" value="1"/>
</dbReference>
<reference evidence="2 3" key="1">
    <citation type="submission" date="2019-02" db="EMBL/GenBank/DDBJ databases">
        <title>Bacteria dissemination in different level of health care in South Africa: the effectiveness of infections prevention and control.</title>
        <authorList>
            <person name="Shobo C."/>
            <person name="Amoako D.G."/>
            <person name="Allam M."/>
            <person name="Ismail A."/>
            <person name="Bester L.A."/>
            <person name="Essack S.Y."/>
        </authorList>
    </citation>
    <scope>NUCLEOTIDE SEQUENCE [LARGE SCALE GENOMIC DNA]</scope>
    <source>
        <strain evidence="2 3">2SIL2</strain>
    </source>
</reference>
<organism evidence="2 3">
    <name type="scientific">Enterococcus faecalis</name>
    <name type="common">Streptococcus faecalis</name>
    <dbReference type="NCBI Taxonomy" id="1351"/>
    <lineage>
        <taxon>Bacteria</taxon>
        <taxon>Bacillati</taxon>
        <taxon>Bacillota</taxon>
        <taxon>Bacilli</taxon>
        <taxon>Lactobacillales</taxon>
        <taxon>Enterococcaceae</taxon>
        <taxon>Enterococcus</taxon>
    </lineage>
</organism>
<accession>A0A4U3MCF9</accession>
<dbReference type="EMBL" id="SIYF01000195">
    <property type="protein sequence ID" value="TKK85844.1"/>
    <property type="molecule type" value="Genomic_DNA"/>
</dbReference>
<feature type="non-terminal residue" evidence="2">
    <location>
        <position position="1"/>
    </location>
</feature>
<dbReference type="SUPFAM" id="SSF51445">
    <property type="entry name" value="(Trans)glycosidases"/>
    <property type="match status" value="1"/>
</dbReference>
<comment type="caution">
    <text evidence="2">The sequence shown here is derived from an EMBL/GenBank/DDBJ whole genome shotgun (WGS) entry which is preliminary data.</text>
</comment>
<evidence type="ECO:0000259" key="1">
    <source>
        <dbReference type="Pfam" id="PF00128"/>
    </source>
</evidence>
<dbReference type="GO" id="GO:0016787">
    <property type="term" value="F:hydrolase activity"/>
    <property type="evidence" value="ECO:0007669"/>
    <property type="project" value="UniProtKB-KW"/>
</dbReference>
<feature type="domain" description="Glycosyl hydrolase family 13 catalytic" evidence="1">
    <location>
        <begin position="11"/>
        <end position="76"/>
    </location>
</feature>
<gene>
    <name evidence="2" type="ORF">EY666_08595</name>
</gene>
<dbReference type="InterPro" id="IPR017853">
    <property type="entry name" value="GH"/>
</dbReference>
<dbReference type="AlphaFoldDB" id="A0A4U3MCF9"/>
<evidence type="ECO:0000313" key="3">
    <source>
        <dbReference type="Proteomes" id="UP000305511"/>
    </source>
</evidence>
<dbReference type="InterPro" id="IPR006047">
    <property type="entry name" value="GH13_cat_dom"/>
</dbReference>
<sequence>GFTPQGALSLVNLRSRDNARTPFPWNDSMYGGFSSVKPWLGMVDNYKEINAEAEIKNSQSIFHFYKRMIAFRQKSPYTDILLYGTFEGLSNLPDNVIAYKRKLNEKTIYAFFNFGEAVPIPHYLVNGTVIFDTQSEEREQLVQQGTLLKSYQGLLITISE</sequence>
<dbReference type="Proteomes" id="UP000305511">
    <property type="component" value="Unassembled WGS sequence"/>
</dbReference>
<dbReference type="Pfam" id="PF00128">
    <property type="entry name" value="Alpha-amylase"/>
    <property type="match status" value="1"/>
</dbReference>
<dbReference type="GO" id="GO:0005975">
    <property type="term" value="P:carbohydrate metabolic process"/>
    <property type="evidence" value="ECO:0007669"/>
    <property type="project" value="InterPro"/>
</dbReference>
<proteinExistence type="predicted"/>
<protein>
    <submittedName>
        <fullName evidence="2">Glucohydrolase</fullName>
    </submittedName>
</protein>
<name>A0A4U3MCF9_ENTFL</name>